<evidence type="ECO:0000313" key="7">
    <source>
        <dbReference type="EMBL" id="AKT37420.1"/>
    </source>
</evidence>
<feature type="coiled-coil region" evidence="4">
    <location>
        <begin position="396"/>
        <end position="423"/>
    </location>
</feature>
<evidence type="ECO:0000313" key="8">
    <source>
        <dbReference type="Proteomes" id="UP000067626"/>
    </source>
</evidence>
<dbReference type="Pfam" id="PF00400">
    <property type="entry name" value="WD40"/>
    <property type="match status" value="10"/>
</dbReference>
<dbReference type="PROSITE" id="PS00678">
    <property type="entry name" value="WD_REPEATS_1"/>
    <property type="match status" value="3"/>
</dbReference>
<reference evidence="7 8" key="1">
    <citation type="submission" date="2015-07" db="EMBL/GenBank/DDBJ databases">
        <title>Genome analysis of myxobacterium Chondromyces crocatus Cm c5 reveals a high potential for natural compound synthesis and the genetic basis for the loss of fruiting body formation.</title>
        <authorList>
            <person name="Zaburannyi N."/>
            <person name="Bunk B."/>
            <person name="Maier J."/>
            <person name="Overmann J."/>
            <person name="Mueller R."/>
        </authorList>
    </citation>
    <scope>NUCLEOTIDE SEQUENCE [LARGE SCALE GENOMIC DNA]</scope>
    <source>
        <strain evidence="7 8">Cm c5</strain>
    </source>
</reference>
<feature type="repeat" description="WD" evidence="3">
    <location>
        <begin position="558"/>
        <end position="599"/>
    </location>
</feature>
<dbReference type="InterPro" id="IPR011047">
    <property type="entry name" value="Quinoprotein_ADH-like_sf"/>
</dbReference>
<feature type="repeat" description="WD" evidence="3">
    <location>
        <begin position="517"/>
        <end position="558"/>
    </location>
</feature>
<dbReference type="InterPro" id="IPR015943">
    <property type="entry name" value="WD40/YVTN_repeat-like_dom_sf"/>
</dbReference>
<dbReference type="STRING" id="52.CMC5_015610"/>
<evidence type="ECO:0000256" key="4">
    <source>
        <dbReference type="SAM" id="Coils"/>
    </source>
</evidence>
<dbReference type="KEGG" id="ccro:CMC5_015610"/>
<dbReference type="SUPFAM" id="SSF56112">
    <property type="entry name" value="Protein kinase-like (PK-like)"/>
    <property type="match status" value="1"/>
</dbReference>
<feature type="domain" description="Protein kinase" evidence="6">
    <location>
        <begin position="64"/>
        <end position="355"/>
    </location>
</feature>
<keyword evidence="4" id="KW-0175">Coiled coil</keyword>
<dbReference type="Gene3D" id="2.130.10.10">
    <property type="entry name" value="YVTN repeat-like/Quinoprotein amine dehydrogenase"/>
    <property type="match status" value="4"/>
</dbReference>
<dbReference type="InterPro" id="IPR036322">
    <property type="entry name" value="WD40_repeat_dom_sf"/>
</dbReference>
<dbReference type="Proteomes" id="UP000067626">
    <property type="component" value="Chromosome"/>
</dbReference>
<protein>
    <submittedName>
        <fullName evidence="7">Protein kinase</fullName>
        <ecNumber evidence="7">2.7.11.1</ecNumber>
    </submittedName>
</protein>
<feature type="repeat" description="WD" evidence="3">
    <location>
        <begin position="476"/>
        <end position="509"/>
    </location>
</feature>
<dbReference type="InterPro" id="IPR000719">
    <property type="entry name" value="Prot_kinase_dom"/>
</dbReference>
<dbReference type="AlphaFoldDB" id="A0A0K1E970"/>
<keyword evidence="7" id="KW-0808">Transferase</keyword>
<dbReference type="Pfam" id="PF00069">
    <property type="entry name" value="Pkinase"/>
    <property type="match status" value="1"/>
</dbReference>
<dbReference type="InterPro" id="IPR008271">
    <property type="entry name" value="Ser/Thr_kinase_AS"/>
</dbReference>
<dbReference type="EC" id="2.7.11.1" evidence="7"/>
<dbReference type="CDD" id="cd00200">
    <property type="entry name" value="WD40"/>
    <property type="match status" value="2"/>
</dbReference>
<dbReference type="PROSITE" id="PS00108">
    <property type="entry name" value="PROTEIN_KINASE_ST"/>
    <property type="match status" value="1"/>
</dbReference>
<dbReference type="InterPro" id="IPR001680">
    <property type="entry name" value="WD40_rpt"/>
</dbReference>
<feature type="region of interest" description="Disordered" evidence="5">
    <location>
        <begin position="1"/>
        <end position="47"/>
    </location>
</feature>
<dbReference type="InterPro" id="IPR011009">
    <property type="entry name" value="Kinase-like_dom_sf"/>
</dbReference>
<evidence type="ECO:0000256" key="1">
    <source>
        <dbReference type="ARBA" id="ARBA00022574"/>
    </source>
</evidence>
<accession>A0A0K1E970</accession>
<dbReference type="RefSeq" id="WP_050429792.1">
    <property type="nucleotide sequence ID" value="NZ_CP012159.1"/>
</dbReference>
<keyword evidence="7" id="KW-0418">Kinase</keyword>
<dbReference type="InterPro" id="IPR020472">
    <property type="entry name" value="WD40_PAC1"/>
</dbReference>
<dbReference type="SUPFAM" id="SSF50998">
    <property type="entry name" value="Quinoprotein alcohol dehydrogenase-like"/>
    <property type="match status" value="1"/>
</dbReference>
<evidence type="ECO:0000256" key="5">
    <source>
        <dbReference type="SAM" id="MobiDB-lite"/>
    </source>
</evidence>
<keyword evidence="8" id="KW-1185">Reference proteome</keyword>
<feature type="repeat" description="WD" evidence="3">
    <location>
        <begin position="857"/>
        <end position="891"/>
    </location>
</feature>
<dbReference type="OrthoDB" id="9765809at2"/>
<dbReference type="PANTHER" id="PTHR19848">
    <property type="entry name" value="WD40 REPEAT PROTEIN"/>
    <property type="match status" value="1"/>
</dbReference>
<evidence type="ECO:0000256" key="3">
    <source>
        <dbReference type="PROSITE-ProRule" id="PRU00221"/>
    </source>
</evidence>
<sequence length="1174" mass="125918">MLADTLQDPRAEGATEAPLRKTRGDAETLPDTLDAPPEDAAPVSRGGTTRWTAARLPEVDPKRYVVSGMVARGGLGRVMRAEDVHMGRLVALKELIDRGGDAEDRFVREALLTSRLQHPSIVPVYEAGRWPTGAPFYAMKLVAGRSLAEVIEEPRGLDERLPLVPHVLAVAQAMAYAHAERIIHRDLKPANVLVGDFGETVVIDWGLAKELPPDRSEVRTSVAPTDEMDSEEWARDALTVVGTVVGTPAYMPPEQAAGGAVDERADVYAVGAMLYHLLSGAPPYEGTARKVVNQVLQQPPPLLAERAQGVPEDLLAIVGKAMARRPEERYPSARELADDLGRFHAGQLVGAHRYSRRELALRFARRHRAALSVAAAAALVLGSGGTYGVLGVMHARDREAEERVMAERAREQAEQARKAAVDRADQLLLVEARTALERDPNETLVRLASLSSSFEAWDTVRALAVDAEGRGIARMLRGHRKLVSTVVYAPDGKTLYSASDDRTVRAWDLVGGKHRELVTHGDEVWRLSVSPDGRRIATASKDQEVRVVDVATGAATTLKGHTGSVNGAVFTPDGQSLFSFAGDATVRRWDLATGMARVLCADSGACTKVVVSQDRRSAVVADLAGKLALLDLETGALKRPPLPVKVLPDIVRLMGFMPMDLMRDGRRIAAGDEDGRLWVWEPGTGTLRSYADHEAPLFRVRFSPDGQWLASADESGVVRLRHLERGTMRVARGHEGPVYELVFSPDGRWLASGGADHSARLWDVETDQRRVLHGARDVLLTLAFSPDGRSLAASGVDGVVRIFRVDAGSSRILGRHEGPALTLGLDAREGRAPRAVTGGADGQVLLWSVDEGSARALSGHRGKVRQVAFSPDGASIVSSGEDRVVRIQDTEGRTLHEVESKLSDTEGAAPDFAFSVDGSRLAVAGDAPRFLHLSTGDSKALRGFERELRAIDVSADGEEIAATDAAHIVRVWGAASDAPPRVLGAHTGEAVSIAFSPMGGLIASGGHDHQLDLWTLGSSERRSIQPGGLWVGALEFARGGELLLGLTGLATILVWDVKAGSLRHELRGHAGVVTNTHASADGNTVVSTSVDGTVRVWDLATRRAQILRGHAGTVHDARILPDGRGFVSVGQDGTVRLWRDALPRDPVGLRAWIAATVTSAGLAGADRREDDAEP</sequence>
<evidence type="ECO:0000259" key="6">
    <source>
        <dbReference type="PROSITE" id="PS50011"/>
    </source>
</evidence>
<dbReference type="PROSITE" id="PS50011">
    <property type="entry name" value="PROTEIN_KINASE_DOM"/>
    <property type="match status" value="1"/>
</dbReference>
<dbReference type="EMBL" id="CP012159">
    <property type="protein sequence ID" value="AKT37420.1"/>
    <property type="molecule type" value="Genomic_DNA"/>
</dbReference>
<feature type="repeat" description="WD" evidence="3">
    <location>
        <begin position="772"/>
        <end position="813"/>
    </location>
</feature>
<feature type="repeat" description="WD" evidence="3">
    <location>
        <begin position="1066"/>
        <end position="1107"/>
    </location>
</feature>
<dbReference type="PROSITE" id="PS50294">
    <property type="entry name" value="WD_REPEATS_REGION"/>
    <property type="match status" value="7"/>
</dbReference>
<dbReference type="Gene3D" id="3.30.200.20">
    <property type="entry name" value="Phosphorylase Kinase, domain 1"/>
    <property type="match status" value="1"/>
</dbReference>
<dbReference type="Gene3D" id="1.10.510.10">
    <property type="entry name" value="Transferase(Phosphotransferase) domain 1"/>
    <property type="match status" value="1"/>
</dbReference>
<evidence type="ECO:0000256" key="2">
    <source>
        <dbReference type="ARBA" id="ARBA00022737"/>
    </source>
</evidence>
<dbReference type="PROSITE" id="PS50082">
    <property type="entry name" value="WD_REPEATS_2"/>
    <property type="match status" value="9"/>
</dbReference>
<keyword evidence="2" id="KW-0677">Repeat</keyword>
<name>A0A0K1E970_CHOCO</name>
<feature type="compositionally biased region" description="Basic and acidic residues" evidence="5">
    <location>
        <begin position="7"/>
        <end position="26"/>
    </location>
</feature>
<feature type="repeat" description="WD" evidence="3">
    <location>
        <begin position="983"/>
        <end position="1024"/>
    </location>
</feature>
<proteinExistence type="predicted"/>
<gene>
    <name evidence="7" type="ORF">CMC5_015610</name>
</gene>
<dbReference type="PANTHER" id="PTHR19848:SF8">
    <property type="entry name" value="F-BOX AND WD REPEAT DOMAIN CONTAINING 7"/>
    <property type="match status" value="1"/>
</dbReference>
<dbReference type="SMART" id="SM00220">
    <property type="entry name" value="S_TKc"/>
    <property type="match status" value="1"/>
</dbReference>
<dbReference type="CDD" id="cd14014">
    <property type="entry name" value="STKc_PknB_like"/>
    <property type="match status" value="1"/>
</dbReference>
<keyword evidence="1 3" id="KW-0853">WD repeat</keyword>
<feature type="repeat" description="WD" evidence="3">
    <location>
        <begin position="1107"/>
        <end position="1138"/>
    </location>
</feature>
<feature type="repeat" description="WD" evidence="3">
    <location>
        <begin position="731"/>
        <end position="772"/>
    </location>
</feature>
<dbReference type="GO" id="GO:0004674">
    <property type="term" value="F:protein serine/threonine kinase activity"/>
    <property type="evidence" value="ECO:0007669"/>
    <property type="project" value="UniProtKB-EC"/>
</dbReference>
<dbReference type="SMART" id="SM00320">
    <property type="entry name" value="WD40"/>
    <property type="match status" value="14"/>
</dbReference>
<organism evidence="7 8">
    <name type="scientific">Chondromyces crocatus</name>
    <dbReference type="NCBI Taxonomy" id="52"/>
    <lineage>
        <taxon>Bacteria</taxon>
        <taxon>Pseudomonadati</taxon>
        <taxon>Myxococcota</taxon>
        <taxon>Polyangia</taxon>
        <taxon>Polyangiales</taxon>
        <taxon>Polyangiaceae</taxon>
        <taxon>Chondromyces</taxon>
    </lineage>
</organism>
<dbReference type="GO" id="GO:0005524">
    <property type="term" value="F:ATP binding"/>
    <property type="evidence" value="ECO:0007669"/>
    <property type="project" value="InterPro"/>
</dbReference>
<dbReference type="InterPro" id="IPR019775">
    <property type="entry name" value="WD40_repeat_CS"/>
</dbReference>
<dbReference type="SUPFAM" id="SSF50978">
    <property type="entry name" value="WD40 repeat-like"/>
    <property type="match status" value="1"/>
</dbReference>
<dbReference type="PRINTS" id="PR00320">
    <property type="entry name" value="GPROTEINBRPT"/>
</dbReference>